<evidence type="ECO:0008006" key="3">
    <source>
        <dbReference type="Google" id="ProtNLM"/>
    </source>
</evidence>
<accession>A0ABU1AR00</accession>
<evidence type="ECO:0000313" key="2">
    <source>
        <dbReference type="Proteomes" id="UP001225316"/>
    </source>
</evidence>
<reference evidence="1 2" key="1">
    <citation type="submission" date="2023-04" db="EMBL/GenBank/DDBJ databases">
        <title>A novel bacteria isolated from coastal sediment.</title>
        <authorList>
            <person name="Liu X.-J."/>
            <person name="Du Z.-J."/>
        </authorList>
    </citation>
    <scope>NUCLEOTIDE SEQUENCE [LARGE SCALE GENOMIC DNA]</scope>
    <source>
        <strain evidence="1 2">SDUM461003</strain>
    </source>
</reference>
<comment type="caution">
    <text evidence="1">The sequence shown here is derived from an EMBL/GenBank/DDBJ whole genome shotgun (WGS) entry which is preliminary data.</text>
</comment>
<organism evidence="1 2">
    <name type="scientific">Thalassobacterium maritimum</name>
    <dbReference type="NCBI Taxonomy" id="3041265"/>
    <lineage>
        <taxon>Bacteria</taxon>
        <taxon>Pseudomonadati</taxon>
        <taxon>Verrucomicrobiota</taxon>
        <taxon>Opitutia</taxon>
        <taxon>Puniceicoccales</taxon>
        <taxon>Coraliomargaritaceae</taxon>
        <taxon>Thalassobacterium</taxon>
    </lineage>
</organism>
<dbReference type="InterPro" id="IPR011008">
    <property type="entry name" value="Dimeric_a/b-barrel"/>
</dbReference>
<dbReference type="Proteomes" id="UP001225316">
    <property type="component" value="Unassembled WGS sequence"/>
</dbReference>
<protein>
    <recommendedName>
        <fullName evidence="3">Antibiotic biosynthesis monooxygenase</fullName>
    </recommendedName>
</protein>
<gene>
    <name evidence="1" type="ORF">QEH52_03595</name>
</gene>
<keyword evidence="2" id="KW-1185">Reference proteome</keyword>
<evidence type="ECO:0000313" key="1">
    <source>
        <dbReference type="EMBL" id="MDQ8206577.1"/>
    </source>
</evidence>
<dbReference type="EMBL" id="JARXHW010000005">
    <property type="protein sequence ID" value="MDQ8206577.1"/>
    <property type="molecule type" value="Genomic_DNA"/>
</dbReference>
<name>A0ABU1AR00_9BACT</name>
<dbReference type="Gene3D" id="3.30.70.100">
    <property type="match status" value="1"/>
</dbReference>
<proteinExistence type="predicted"/>
<dbReference type="SUPFAM" id="SSF54909">
    <property type="entry name" value="Dimeric alpha+beta barrel"/>
    <property type="match status" value="1"/>
</dbReference>
<sequence length="44" mass="4857">MSSQKLTIVANIHAKADKIDLVQAELIKLIEPTRAEEGCITYNS</sequence>